<gene>
    <name evidence="2" type="ORF">GSTENG00037367001</name>
</gene>
<sequence length="88" mass="9410">KAASTAHSEKVQVPQATCASRSPRVTLGPTTMHGRPAEPQWLATIWRVQARIPGILTEAHRGTSTLSCSPRLRADLLCPQPNIQGTSG</sequence>
<evidence type="ECO:0000256" key="1">
    <source>
        <dbReference type="SAM" id="MobiDB-lite"/>
    </source>
</evidence>
<protein>
    <submittedName>
        <fullName evidence="2">(spotted green pufferfish) hypothetical protein</fullName>
    </submittedName>
</protein>
<dbReference type="KEGG" id="tng:GSTEN00037367G001"/>
<evidence type="ECO:0000313" key="2">
    <source>
        <dbReference type="EMBL" id="CAG13517.1"/>
    </source>
</evidence>
<name>Q4RDL5_TETNG</name>
<reference evidence="2" key="2">
    <citation type="submission" date="2004-02" db="EMBL/GenBank/DDBJ databases">
        <authorList>
            <consortium name="Genoscope"/>
            <consortium name="Whitehead Institute Centre for Genome Research"/>
        </authorList>
    </citation>
    <scope>NUCLEOTIDE SEQUENCE</scope>
</reference>
<feature type="region of interest" description="Disordered" evidence="1">
    <location>
        <begin position="1"/>
        <end position="36"/>
    </location>
</feature>
<dbReference type="AlphaFoldDB" id="Q4RDL5"/>
<dbReference type="EMBL" id="CAAE01016214">
    <property type="protein sequence ID" value="CAG13517.1"/>
    <property type="molecule type" value="Genomic_DNA"/>
</dbReference>
<feature type="non-terminal residue" evidence="2">
    <location>
        <position position="1"/>
    </location>
</feature>
<reference evidence="2" key="1">
    <citation type="journal article" date="2004" name="Nature">
        <title>Genome duplication in the teleost fish Tetraodon nigroviridis reveals the early vertebrate proto-karyotype.</title>
        <authorList>
            <person name="Jaillon O."/>
            <person name="Aury J.-M."/>
            <person name="Brunet F."/>
            <person name="Petit J.-L."/>
            <person name="Stange-Thomann N."/>
            <person name="Mauceli E."/>
            <person name="Bouneau L."/>
            <person name="Fischer C."/>
            <person name="Ozouf-Costaz C."/>
            <person name="Bernot A."/>
            <person name="Nicaud S."/>
            <person name="Jaffe D."/>
            <person name="Fisher S."/>
            <person name="Lutfalla G."/>
            <person name="Dossat C."/>
            <person name="Segurens B."/>
            <person name="Dasilva C."/>
            <person name="Salanoubat M."/>
            <person name="Levy M."/>
            <person name="Boudet N."/>
            <person name="Castellano S."/>
            <person name="Anthouard V."/>
            <person name="Jubin C."/>
            <person name="Castelli V."/>
            <person name="Katinka M."/>
            <person name="Vacherie B."/>
            <person name="Biemont C."/>
            <person name="Skalli Z."/>
            <person name="Cattolico L."/>
            <person name="Poulain J."/>
            <person name="De Berardinis V."/>
            <person name="Cruaud C."/>
            <person name="Duprat S."/>
            <person name="Brottier P."/>
            <person name="Coutanceau J.-P."/>
            <person name="Gouzy J."/>
            <person name="Parra G."/>
            <person name="Lardier G."/>
            <person name="Chapple C."/>
            <person name="McKernan K.J."/>
            <person name="McEwan P."/>
            <person name="Bosak S."/>
            <person name="Kellis M."/>
            <person name="Volff J.-N."/>
            <person name="Guigo R."/>
            <person name="Zody M.C."/>
            <person name="Mesirov J."/>
            <person name="Lindblad-Toh K."/>
            <person name="Birren B."/>
            <person name="Nusbaum C."/>
            <person name="Kahn D."/>
            <person name="Robinson-Rechavi M."/>
            <person name="Laudet V."/>
            <person name="Schachter V."/>
            <person name="Quetier F."/>
            <person name="Saurin W."/>
            <person name="Scarpelli C."/>
            <person name="Wincker P."/>
            <person name="Lander E.S."/>
            <person name="Weissenbach J."/>
            <person name="Roest Crollius H."/>
        </authorList>
    </citation>
    <scope>NUCLEOTIDE SEQUENCE [LARGE SCALE GENOMIC DNA]</scope>
</reference>
<organism evidence="2">
    <name type="scientific">Tetraodon nigroviridis</name>
    <name type="common">Spotted green pufferfish</name>
    <name type="synonym">Chelonodon nigroviridis</name>
    <dbReference type="NCBI Taxonomy" id="99883"/>
    <lineage>
        <taxon>Eukaryota</taxon>
        <taxon>Metazoa</taxon>
        <taxon>Chordata</taxon>
        <taxon>Craniata</taxon>
        <taxon>Vertebrata</taxon>
        <taxon>Euteleostomi</taxon>
        <taxon>Actinopterygii</taxon>
        <taxon>Neopterygii</taxon>
        <taxon>Teleostei</taxon>
        <taxon>Neoteleostei</taxon>
        <taxon>Acanthomorphata</taxon>
        <taxon>Eupercaria</taxon>
        <taxon>Tetraodontiformes</taxon>
        <taxon>Tetradontoidea</taxon>
        <taxon>Tetraodontidae</taxon>
        <taxon>Tetraodon</taxon>
    </lineage>
</organism>
<comment type="caution">
    <text evidence="2">The sequence shown here is derived from an EMBL/GenBank/DDBJ whole genome shotgun (WGS) entry which is preliminary data.</text>
</comment>
<accession>Q4RDL5</accession>
<proteinExistence type="predicted"/>